<dbReference type="PANTHER" id="PTHR36452">
    <property type="entry name" value="CHROMOSOME 12, WHOLE GENOME SHOTGUN SEQUENCE"/>
    <property type="match status" value="1"/>
</dbReference>
<keyword evidence="2" id="KW-1185">Reference proteome</keyword>
<organism evidence="1 2">
    <name type="scientific">Cnuella takakiae</name>
    <dbReference type="NCBI Taxonomy" id="1302690"/>
    <lineage>
        <taxon>Bacteria</taxon>
        <taxon>Pseudomonadati</taxon>
        <taxon>Bacteroidota</taxon>
        <taxon>Chitinophagia</taxon>
        <taxon>Chitinophagales</taxon>
        <taxon>Chitinophagaceae</taxon>
        <taxon>Cnuella</taxon>
    </lineage>
</organism>
<sequence>MLEPQTLRFLQQLEQNNHKPWFDAHRKDYEAARIDFQNFIQLAIDDLQRTDASIAGTQARDCLFRINRDVRFSKDKSPYKTAMGASIKRGGKKSPFAGYYFHLEPGKCFVGGGLWMPEAAQLKATRQEIDYCWEEFQGLLAADDFKKMFGDLYRSPETELITTPKGYEKDHPAISYLKFKSFIAETPVKDEELTTAGLHKKTVAAFKALHPLLCFLNRVVDDLG</sequence>
<dbReference type="Proteomes" id="UP000184368">
    <property type="component" value="Unassembled WGS sequence"/>
</dbReference>
<dbReference type="Pfam" id="PF09365">
    <property type="entry name" value="DUF2461"/>
    <property type="match status" value="1"/>
</dbReference>
<dbReference type="InterPro" id="IPR015996">
    <property type="entry name" value="UCP028451"/>
</dbReference>
<gene>
    <name evidence="1" type="ORF">SAMN05444008_11865</name>
</gene>
<evidence type="ECO:0000313" key="1">
    <source>
        <dbReference type="EMBL" id="SHG11962.1"/>
    </source>
</evidence>
<dbReference type="PIRSF" id="PIRSF028451">
    <property type="entry name" value="UCP028451"/>
    <property type="match status" value="1"/>
</dbReference>
<reference evidence="1 2" key="1">
    <citation type="submission" date="2016-11" db="EMBL/GenBank/DDBJ databases">
        <authorList>
            <person name="Jaros S."/>
            <person name="Januszkiewicz K."/>
            <person name="Wedrychowicz H."/>
        </authorList>
    </citation>
    <scope>NUCLEOTIDE SEQUENCE [LARGE SCALE GENOMIC DNA]</scope>
    <source>
        <strain evidence="1 2">DSM 26897</strain>
    </source>
</reference>
<dbReference type="AlphaFoldDB" id="A0A1M5H8D0"/>
<name>A0A1M5H8D0_9BACT</name>
<proteinExistence type="predicted"/>
<accession>A0A1M5H8D0</accession>
<dbReference type="EMBL" id="FQUO01000018">
    <property type="protein sequence ID" value="SHG11962.1"/>
    <property type="molecule type" value="Genomic_DNA"/>
</dbReference>
<dbReference type="PANTHER" id="PTHR36452:SF1">
    <property type="entry name" value="DUF2461 DOMAIN-CONTAINING PROTEIN"/>
    <property type="match status" value="1"/>
</dbReference>
<dbReference type="NCBIfam" id="TIGR02453">
    <property type="entry name" value="TIGR02453 family protein"/>
    <property type="match status" value="1"/>
</dbReference>
<dbReference type="STRING" id="1302690.BUE76_03570"/>
<evidence type="ECO:0000313" key="2">
    <source>
        <dbReference type="Proteomes" id="UP000184368"/>
    </source>
</evidence>
<dbReference type="OrthoDB" id="9794241at2"/>
<dbReference type="InterPro" id="IPR012808">
    <property type="entry name" value="CHP02453"/>
</dbReference>
<protein>
    <submittedName>
        <fullName evidence="1">TIGR02453 family protein</fullName>
    </submittedName>
</protein>
<dbReference type="RefSeq" id="WP_073046958.1">
    <property type="nucleotide sequence ID" value="NZ_FQUO01000018.1"/>
</dbReference>